<name>A0ACA9UTL7_BIOOC</name>
<reference evidence="1" key="1">
    <citation type="submission" date="2020-04" db="EMBL/GenBank/DDBJ databases">
        <authorList>
            <person name="Broberg M."/>
        </authorList>
    </citation>
    <scope>NUCLEOTIDE SEQUENCE</scope>
</reference>
<evidence type="ECO:0000313" key="2">
    <source>
        <dbReference type="Proteomes" id="UP000836387"/>
    </source>
</evidence>
<accession>A0ACA9UTL7</accession>
<sequence>MVVTVGQKDPENEDDIIFHPPCNGVKKGSTGPATVGGCKTVMNKGGFNVAPKKTKIAGSYNMGDYKIEQTETLGDPNDKPKDAQKQTSQAESSAKKAKKAADKAANEERRKAHLAAMQAKKESEQNSAKQ</sequence>
<evidence type="ECO:0000313" key="1">
    <source>
        <dbReference type="EMBL" id="CAG9956458.1"/>
    </source>
</evidence>
<gene>
    <name evidence="1" type="ORF">CRV2_00008364</name>
</gene>
<protein>
    <submittedName>
        <fullName evidence="1">Uncharacterized protein</fullName>
    </submittedName>
</protein>
<keyword evidence="2" id="KW-1185">Reference proteome</keyword>
<reference evidence="1" key="2">
    <citation type="submission" date="2021-10" db="EMBL/GenBank/DDBJ databases">
        <authorList>
            <person name="Piombo E."/>
        </authorList>
    </citation>
    <scope>NUCLEOTIDE SEQUENCE</scope>
</reference>
<dbReference type="Proteomes" id="UP000836387">
    <property type="component" value="Unassembled WGS sequence"/>
</dbReference>
<dbReference type="EMBL" id="CADEHS020000645">
    <property type="protein sequence ID" value="CAG9956458.1"/>
    <property type="molecule type" value="Genomic_DNA"/>
</dbReference>
<proteinExistence type="predicted"/>
<comment type="caution">
    <text evidence="1">The sequence shown here is derived from an EMBL/GenBank/DDBJ whole genome shotgun (WGS) entry which is preliminary data.</text>
</comment>
<organism evidence="1 2">
    <name type="scientific">Clonostachys rosea f. rosea IK726</name>
    <dbReference type="NCBI Taxonomy" id="1349383"/>
    <lineage>
        <taxon>Eukaryota</taxon>
        <taxon>Fungi</taxon>
        <taxon>Dikarya</taxon>
        <taxon>Ascomycota</taxon>
        <taxon>Pezizomycotina</taxon>
        <taxon>Sordariomycetes</taxon>
        <taxon>Hypocreomycetidae</taxon>
        <taxon>Hypocreales</taxon>
        <taxon>Bionectriaceae</taxon>
        <taxon>Clonostachys</taxon>
    </lineage>
</organism>